<name>A0A396GWP0_MEDTR</name>
<sequence length="43" mass="5059">MDLDFLRSTITQQQFVTEKLKRGGKSKREEINVMKMVICVIML</sequence>
<gene>
    <name evidence="1" type="ORF">MtrunA17_Chr7g0232481</name>
</gene>
<protein>
    <submittedName>
        <fullName evidence="1">Uncharacterized protein</fullName>
    </submittedName>
</protein>
<accession>A0A396GWP0</accession>
<dbReference type="AlphaFoldDB" id="A0A396GWP0"/>
<evidence type="ECO:0000313" key="1">
    <source>
        <dbReference type="EMBL" id="RHN45546.1"/>
    </source>
</evidence>
<reference evidence="1" key="1">
    <citation type="journal article" date="2018" name="Nat. Plants">
        <title>Whole-genome landscape of Medicago truncatula symbiotic genes.</title>
        <authorList>
            <person name="Pecrix Y."/>
            <person name="Gamas P."/>
            <person name="Carrere S."/>
        </authorList>
    </citation>
    <scope>NUCLEOTIDE SEQUENCE</scope>
    <source>
        <tissue evidence="1">Leaves</tissue>
    </source>
</reference>
<dbReference type="Gramene" id="rna39910">
    <property type="protein sequence ID" value="RHN45546.1"/>
    <property type="gene ID" value="gene39910"/>
</dbReference>
<organism evidence="1">
    <name type="scientific">Medicago truncatula</name>
    <name type="common">Barrel medic</name>
    <name type="synonym">Medicago tribuloides</name>
    <dbReference type="NCBI Taxonomy" id="3880"/>
    <lineage>
        <taxon>Eukaryota</taxon>
        <taxon>Viridiplantae</taxon>
        <taxon>Streptophyta</taxon>
        <taxon>Embryophyta</taxon>
        <taxon>Tracheophyta</taxon>
        <taxon>Spermatophyta</taxon>
        <taxon>Magnoliopsida</taxon>
        <taxon>eudicotyledons</taxon>
        <taxon>Gunneridae</taxon>
        <taxon>Pentapetalae</taxon>
        <taxon>rosids</taxon>
        <taxon>fabids</taxon>
        <taxon>Fabales</taxon>
        <taxon>Fabaceae</taxon>
        <taxon>Papilionoideae</taxon>
        <taxon>50 kb inversion clade</taxon>
        <taxon>NPAAA clade</taxon>
        <taxon>Hologalegina</taxon>
        <taxon>IRL clade</taxon>
        <taxon>Trifolieae</taxon>
        <taxon>Medicago</taxon>
    </lineage>
</organism>
<dbReference type="Proteomes" id="UP000265566">
    <property type="component" value="Chromosome 7"/>
</dbReference>
<dbReference type="EMBL" id="PSQE01000007">
    <property type="protein sequence ID" value="RHN45546.1"/>
    <property type="molecule type" value="Genomic_DNA"/>
</dbReference>
<proteinExistence type="predicted"/>
<comment type="caution">
    <text evidence="1">The sequence shown here is derived from an EMBL/GenBank/DDBJ whole genome shotgun (WGS) entry which is preliminary data.</text>
</comment>